<name>A0ABZ2T948_9ENTE</name>
<dbReference type="Proteomes" id="UP000195080">
    <property type="component" value="Chromosome"/>
</dbReference>
<evidence type="ECO:0000313" key="3">
    <source>
        <dbReference type="Proteomes" id="UP000195080"/>
    </source>
</evidence>
<dbReference type="Gene3D" id="3.40.50.720">
    <property type="entry name" value="NAD(P)-binding Rossmann-like Domain"/>
    <property type="match status" value="1"/>
</dbReference>
<feature type="domain" description="NAD(P)-binding" evidence="1">
    <location>
        <begin position="10"/>
        <end position="161"/>
    </location>
</feature>
<dbReference type="EMBL" id="CP147248">
    <property type="protein sequence ID" value="WYJ87403.1"/>
    <property type="molecule type" value="Genomic_DNA"/>
</dbReference>
<organism evidence="2 3">
    <name type="scientific">Candidatus Enterococcus lemimoniae</name>
    <dbReference type="NCBI Taxonomy" id="1834167"/>
    <lineage>
        <taxon>Bacteria</taxon>
        <taxon>Bacillati</taxon>
        <taxon>Bacillota</taxon>
        <taxon>Bacilli</taxon>
        <taxon>Lactobacillales</taxon>
        <taxon>Enterococcaceae</taxon>
        <taxon>Enterococcus</taxon>
    </lineage>
</organism>
<dbReference type="SUPFAM" id="SSF51735">
    <property type="entry name" value="NAD(P)-binding Rossmann-fold domains"/>
    <property type="match status" value="1"/>
</dbReference>
<dbReference type="PANTHER" id="PTHR12126:SF16">
    <property type="entry name" value="MIOREX COMPLEX COMPONENT 2"/>
    <property type="match status" value="1"/>
</dbReference>
<dbReference type="PANTHER" id="PTHR12126">
    <property type="entry name" value="NADH-UBIQUINONE OXIDOREDUCTASE 39 KDA SUBUNIT-RELATED"/>
    <property type="match status" value="1"/>
</dbReference>
<evidence type="ECO:0000313" key="2">
    <source>
        <dbReference type="EMBL" id="WYJ87403.1"/>
    </source>
</evidence>
<dbReference type="InterPro" id="IPR036291">
    <property type="entry name" value="NAD(P)-bd_dom_sf"/>
</dbReference>
<evidence type="ECO:0000259" key="1">
    <source>
        <dbReference type="Pfam" id="PF13460"/>
    </source>
</evidence>
<reference evidence="2 3" key="2">
    <citation type="submission" date="2024-03" db="EMBL/GenBank/DDBJ databases">
        <title>The Genome Sequence of Enterococcus sp. DIV0727d.</title>
        <authorList>
            <consortium name="The Broad Institute Genomics Platform"/>
            <consortium name="The Broad Institute Microbial Omics Core"/>
            <consortium name="The Broad Institute Genomic Center for Infectious Diseases"/>
            <person name="Earl A."/>
            <person name="Manson A."/>
            <person name="Gilmore M."/>
            <person name="Schwartman J."/>
            <person name="Shea T."/>
            <person name="Abouelleil A."/>
            <person name="Cao P."/>
            <person name="Chapman S."/>
            <person name="Cusick C."/>
            <person name="Young S."/>
            <person name="Neafsey D."/>
            <person name="Nusbaum C."/>
            <person name="Birren B."/>
        </authorList>
    </citation>
    <scope>NUCLEOTIDE SEQUENCE [LARGE SCALE GENOMIC DNA]</scope>
    <source>
        <strain evidence="2 3">12C11_DIV0727</strain>
    </source>
</reference>
<protein>
    <recommendedName>
        <fullName evidence="1">NAD(P)-binding domain-containing protein</fullName>
    </recommendedName>
</protein>
<dbReference type="InterPro" id="IPR016040">
    <property type="entry name" value="NAD(P)-bd_dom"/>
</dbReference>
<dbReference type="Pfam" id="PF13460">
    <property type="entry name" value="NAD_binding_10"/>
    <property type="match status" value="1"/>
</dbReference>
<dbReference type="InterPro" id="IPR051207">
    <property type="entry name" value="ComplexI_NDUFA9_subunit"/>
</dbReference>
<gene>
    <name evidence="2" type="ORF">A5866_002499</name>
</gene>
<sequence>MNTINITIFGGSGFIGQKLIEELTNRGHDLTSISRHGKPTDLSSSWSEKVHWVRSDILNDTNWHKAIQQADWVIDTIGILFEHPRKGITYDRFILSPVQLILDYLSTHNPTAHFLFISANSAPFPLRNYMNAKLQAEQLIKASSLQYVIIYPSLVVDKKRYFSVISAFGINLLKAIPGIRKLVHGYEPISRETLAAEIANVIEGETSAYTQRQT</sequence>
<reference evidence="3" key="1">
    <citation type="submission" date="2017-05" db="EMBL/GenBank/DDBJ databases">
        <title>The Genome Sequence of EEnterococcus faecalis 9F2_4866.</title>
        <authorList>
            <consortium name="The Broad Institute Genomics Platform"/>
            <consortium name="The Broad Institute Genomic Center for Infectious Diseases"/>
            <person name="Earl A."/>
            <person name="Manson A."/>
            <person name="Schwartman J."/>
            <person name="Gilmore M."/>
            <person name="Abouelleil A."/>
            <person name="Cao P."/>
            <person name="Chapman S."/>
            <person name="Cusick C."/>
            <person name="Shea T."/>
            <person name="Young S."/>
            <person name="Neafsey D."/>
            <person name="Nusbaum C."/>
            <person name="Birren B."/>
        </authorList>
    </citation>
    <scope>NUCLEOTIDE SEQUENCE [LARGE SCALE GENOMIC DNA]</scope>
    <source>
        <strain evidence="3">12C11_DIV0727</strain>
    </source>
</reference>
<proteinExistence type="predicted"/>
<keyword evidence="3" id="KW-1185">Reference proteome</keyword>
<accession>A0ABZ2T948</accession>